<dbReference type="Pfam" id="PF13424">
    <property type="entry name" value="TPR_12"/>
    <property type="match status" value="1"/>
</dbReference>
<feature type="region of interest" description="Disordered" evidence="1">
    <location>
        <begin position="1"/>
        <end position="32"/>
    </location>
</feature>
<dbReference type="SMART" id="SM00005">
    <property type="entry name" value="DEATH"/>
    <property type="match status" value="1"/>
</dbReference>
<organism evidence="3 4">
    <name type="scientific">Stylophora pistillata</name>
    <name type="common">Smooth cauliflower coral</name>
    <dbReference type="NCBI Taxonomy" id="50429"/>
    <lineage>
        <taxon>Eukaryota</taxon>
        <taxon>Metazoa</taxon>
        <taxon>Cnidaria</taxon>
        <taxon>Anthozoa</taxon>
        <taxon>Hexacorallia</taxon>
        <taxon>Scleractinia</taxon>
        <taxon>Astrocoeniina</taxon>
        <taxon>Pocilloporidae</taxon>
        <taxon>Stylophora</taxon>
    </lineage>
</organism>
<feature type="domain" description="Death" evidence="2">
    <location>
        <begin position="443"/>
        <end position="511"/>
    </location>
</feature>
<dbReference type="SUPFAM" id="SSF48452">
    <property type="entry name" value="TPR-like"/>
    <property type="match status" value="1"/>
</dbReference>
<dbReference type="OrthoDB" id="5963113at2759"/>
<dbReference type="Gene3D" id="1.10.533.10">
    <property type="entry name" value="Death Domain, Fas"/>
    <property type="match status" value="1"/>
</dbReference>
<name>A0A2B4RCP2_STYPI</name>
<dbReference type="PANTHER" id="PTHR47691">
    <property type="entry name" value="REGULATOR-RELATED"/>
    <property type="match status" value="1"/>
</dbReference>
<dbReference type="GO" id="GO:0007165">
    <property type="term" value="P:signal transduction"/>
    <property type="evidence" value="ECO:0007669"/>
    <property type="project" value="InterPro"/>
</dbReference>
<protein>
    <recommendedName>
        <fullName evidence="2">Death domain-containing protein</fullName>
    </recommendedName>
</protein>
<dbReference type="SMART" id="SM00028">
    <property type="entry name" value="TPR"/>
    <property type="match status" value="3"/>
</dbReference>
<feature type="compositionally biased region" description="Polar residues" evidence="1">
    <location>
        <begin position="336"/>
        <end position="349"/>
    </location>
</feature>
<dbReference type="SUPFAM" id="SSF52540">
    <property type="entry name" value="P-loop containing nucleoside triphosphate hydrolases"/>
    <property type="match status" value="1"/>
</dbReference>
<dbReference type="CDD" id="cd01670">
    <property type="entry name" value="Death"/>
    <property type="match status" value="1"/>
</dbReference>
<dbReference type="Gene3D" id="1.25.40.10">
    <property type="entry name" value="Tetratricopeptide repeat domain"/>
    <property type="match status" value="1"/>
</dbReference>
<evidence type="ECO:0000256" key="1">
    <source>
        <dbReference type="SAM" id="MobiDB-lite"/>
    </source>
</evidence>
<dbReference type="PANTHER" id="PTHR47691:SF3">
    <property type="entry name" value="HTH-TYPE TRANSCRIPTIONAL REGULATOR RV0890C-RELATED"/>
    <property type="match status" value="1"/>
</dbReference>
<evidence type="ECO:0000259" key="2">
    <source>
        <dbReference type="PROSITE" id="PS50017"/>
    </source>
</evidence>
<dbReference type="InterPro" id="IPR011990">
    <property type="entry name" value="TPR-like_helical_dom_sf"/>
</dbReference>
<dbReference type="InterPro" id="IPR000488">
    <property type="entry name" value="Death_dom"/>
</dbReference>
<dbReference type="PROSITE" id="PS50017">
    <property type="entry name" value="DEATH_DOMAIN"/>
    <property type="match status" value="1"/>
</dbReference>
<dbReference type="Pfam" id="PF00531">
    <property type="entry name" value="Death"/>
    <property type="match status" value="1"/>
</dbReference>
<gene>
    <name evidence="3" type="ORF">AWC38_SpisGene21856</name>
</gene>
<proteinExistence type="predicted"/>
<dbReference type="SUPFAM" id="SSF47986">
    <property type="entry name" value="DEATH domain"/>
    <property type="match status" value="1"/>
</dbReference>
<dbReference type="EMBL" id="LSMT01000852">
    <property type="protein sequence ID" value="PFX14022.1"/>
    <property type="molecule type" value="Genomic_DNA"/>
</dbReference>
<dbReference type="InterPro" id="IPR027417">
    <property type="entry name" value="P-loop_NTPase"/>
</dbReference>
<reference evidence="4" key="1">
    <citation type="journal article" date="2017" name="bioRxiv">
        <title>Comparative analysis of the genomes of Stylophora pistillata and Acropora digitifera provides evidence for extensive differences between species of corals.</title>
        <authorList>
            <person name="Voolstra C.R."/>
            <person name="Li Y."/>
            <person name="Liew Y.J."/>
            <person name="Baumgarten S."/>
            <person name="Zoccola D."/>
            <person name="Flot J.-F."/>
            <person name="Tambutte S."/>
            <person name="Allemand D."/>
            <person name="Aranda M."/>
        </authorList>
    </citation>
    <scope>NUCLEOTIDE SEQUENCE [LARGE SCALE GENOMIC DNA]</scope>
</reference>
<dbReference type="Proteomes" id="UP000225706">
    <property type="component" value="Unassembled WGS sequence"/>
</dbReference>
<dbReference type="Gene3D" id="3.40.50.300">
    <property type="entry name" value="P-loop containing nucleotide triphosphate hydrolases"/>
    <property type="match status" value="1"/>
</dbReference>
<evidence type="ECO:0000313" key="4">
    <source>
        <dbReference type="Proteomes" id="UP000225706"/>
    </source>
</evidence>
<feature type="region of interest" description="Disordered" evidence="1">
    <location>
        <begin position="336"/>
        <end position="356"/>
    </location>
</feature>
<feature type="region of interest" description="Disordered" evidence="1">
    <location>
        <begin position="392"/>
        <end position="430"/>
    </location>
</feature>
<keyword evidence="4" id="KW-1185">Reference proteome</keyword>
<dbReference type="InterPro" id="IPR019734">
    <property type="entry name" value="TPR_rpt"/>
</dbReference>
<accession>A0A2B4RCP2</accession>
<dbReference type="InterPro" id="IPR011029">
    <property type="entry name" value="DEATH-like_dom_sf"/>
</dbReference>
<comment type="caution">
    <text evidence="3">The sequence shown here is derived from an EMBL/GenBank/DDBJ whole genome shotgun (WGS) entry which is preliminary data.</text>
</comment>
<dbReference type="GO" id="GO:0043531">
    <property type="term" value="F:ADP binding"/>
    <property type="evidence" value="ECO:0007669"/>
    <property type="project" value="InterPro"/>
</dbReference>
<sequence length="1248" mass="140864">MEGNRQGQTMEESTFSTAENTVPSTGFVPSNSSCPLSYPREADYLHSPVVEFSTSSYPADLQLTSGVNVPPQLPMDRRRDIQRVGESTDYNMTASFNGPGIPFVLDNSTASASFWPNSNFSSFSRVDDWSLSPRMSFVPRSHFRVSNLTSGVNLPPQLPINYSSHTKSAVNNITTSTVFSPCVPRSQDTPSTSLVSSSCLANLSFDYSQSSCMDVFTRDNLSGTHLTSNVNLPPQLTLDNTRRSHAVGEFAFNSRATIFNPSVPRSQDISNLPTCFVSSSSPASFSRIVSHSQSPAMDVLTRPDFRGLPLPPGMTVQPQLPMNYRRASQTVGESTVNTSTSLVRPSNTPAVPAGPLSRARSLAQSMNLTCLGSAAYLSENQACYSNNPLPRPSPASAVQIDSSSVSMASGKRKGRESPGCSNQGHKRPKVTSMDMTVKQGTPTNEELEKLGNEIGEHWKKLGRRLGVKEPKLQDIKQRNEQLCERGYCMLMDWKQEKGSAATYQTLNAALQHEFVQRKDLAEQICYNHGTMLESELPKVPVDVHGHAMEVDKIVKFLTNDSTKDVEGVLVSGIPGIGKSTVSIQAGHILKDDFGRIVKFCSLRDLHPTKNGRDTKDDEGESVLREILNKCQPGHQAPHENPRYVLLNWCRGLEQDLVLVLDNAEDAMEDSFQNWFIQLLNDMRTYSKAKIKFIITSRSTDIKSTRGPDLDVEKVPIEPLSEEDSIKVLKVVGRLQVDFDVSAEKLRRVAELCGHIPLALRLASALLSSDSEYSIDELIVDLGKDPTRTLECEAMMEIAFEKLSERLQHSLIRLSVFGQSFEKTAAKALLGDSCAEHLTQLKKRCFILKDGDRYFLHLLIRGYARTIGEKKFRRILKRGRQAFNEHFLALILRNTKMYMRKDQCKASFHLFNEERLNYESLLRNVITEKIRNCDRLRDVVSDCRNVALYVEYCIPVKFYEEFLNGLLRYVQKQNETVHEVEILCLLYHEGRKQGCVEKHAKSMDRASTLFQENQAAFKKSVPSEVSYLNHYGRYLSQDCEQIDKAQDRFKKALSMCESYEKETTEWLPDKATILGEMGHGAKLQGRKEEARKCYLQALQFRQAHFGNHILTAFAHKNLADYYLKYEDLPSAEENYMKAIDIMKRLNKAEHKEAIPVYKNMGICFEKSEMFHKSRKTYEKGSEVADNTIEGNHKWKVWIKTYLALLLHSKYPDDITEAVRIAKDVLQMGQDLGMKNWPRKEELEKMSQTH</sequence>
<evidence type="ECO:0000313" key="3">
    <source>
        <dbReference type="EMBL" id="PFX14022.1"/>
    </source>
</evidence>
<dbReference type="AlphaFoldDB" id="A0A2B4RCP2"/>